<dbReference type="Pfam" id="PF20076">
    <property type="entry name" value="DUF6472"/>
    <property type="match status" value="1"/>
</dbReference>
<evidence type="ECO:0000259" key="1">
    <source>
        <dbReference type="Pfam" id="PF20076"/>
    </source>
</evidence>
<proteinExistence type="predicted"/>
<sequence length="58" mass="6743">MTSQCDLCAYYWIDEEDGTGECQVNLDEDDLARMLSGSSDSCPYFQMDDEYKIVRKQM</sequence>
<dbReference type="AlphaFoldDB" id="A0A173RJI9"/>
<dbReference type="EMBL" id="CYYC01000002">
    <property type="protein sequence ID" value="CUM77876.1"/>
    <property type="molecule type" value="Genomic_DNA"/>
</dbReference>
<dbReference type="Proteomes" id="UP000095390">
    <property type="component" value="Unassembled WGS sequence"/>
</dbReference>
<evidence type="ECO:0000313" key="2">
    <source>
        <dbReference type="EMBL" id="CUM77876.1"/>
    </source>
</evidence>
<feature type="domain" description="DUF6472" evidence="1">
    <location>
        <begin position="3"/>
        <end position="58"/>
    </location>
</feature>
<reference evidence="2 3" key="1">
    <citation type="submission" date="2015-09" db="EMBL/GenBank/DDBJ databases">
        <authorList>
            <consortium name="Pathogen Informatics"/>
        </authorList>
    </citation>
    <scope>NUCLEOTIDE SEQUENCE [LARGE SCALE GENOMIC DNA]</scope>
    <source>
        <strain evidence="2 3">2789STDY5834966</strain>
    </source>
</reference>
<accession>A0A173RJI9</accession>
<name>A0A173RJI9_9FIRM</name>
<organism evidence="2 3">
    <name type="scientific">Anaerobutyricum hallii</name>
    <dbReference type="NCBI Taxonomy" id="39488"/>
    <lineage>
        <taxon>Bacteria</taxon>
        <taxon>Bacillati</taxon>
        <taxon>Bacillota</taxon>
        <taxon>Clostridia</taxon>
        <taxon>Lachnospirales</taxon>
        <taxon>Lachnospiraceae</taxon>
        <taxon>Anaerobutyricum</taxon>
    </lineage>
</organism>
<dbReference type="RefSeq" id="WP_022170203.1">
    <property type="nucleotide sequence ID" value="NZ_CABJFJ010000024.1"/>
</dbReference>
<gene>
    <name evidence="2" type="ORF">ERS852578_00169</name>
</gene>
<dbReference type="InterPro" id="IPR045525">
    <property type="entry name" value="DUF6472"/>
</dbReference>
<protein>
    <recommendedName>
        <fullName evidence="1">DUF6472 domain-containing protein</fullName>
    </recommendedName>
</protein>
<evidence type="ECO:0000313" key="3">
    <source>
        <dbReference type="Proteomes" id="UP000095390"/>
    </source>
</evidence>